<reference evidence="3 4" key="1">
    <citation type="submission" date="2019-02" db="EMBL/GenBank/DDBJ databases">
        <title>Deep-cultivation of Planctomycetes and their phenomic and genomic characterization uncovers novel biology.</title>
        <authorList>
            <person name="Wiegand S."/>
            <person name="Jogler M."/>
            <person name="Boedeker C."/>
            <person name="Pinto D."/>
            <person name="Vollmers J."/>
            <person name="Rivas-Marin E."/>
            <person name="Kohn T."/>
            <person name="Peeters S.H."/>
            <person name="Heuer A."/>
            <person name="Rast P."/>
            <person name="Oberbeckmann S."/>
            <person name="Bunk B."/>
            <person name="Jeske O."/>
            <person name="Meyerdierks A."/>
            <person name="Storesund J.E."/>
            <person name="Kallscheuer N."/>
            <person name="Luecker S."/>
            <person name="Lage O.M."/>
            <person name="Pohl T."/>
            <person name="Merkel B.J."/>
            <person name="Hornburger P."/>
            <person name="Mueller R.-W."/>
            <person name="Bruemmer F."/>
            <person name="Labrenz M."/>
            <person name="Spormann A.M."/>
            <person name="Op Den Camp H."/>
            <person name="Overmann J."/>
            <person name="Amann R."/>
            <person name="Jetten M.S.M."/>
            <person name="Mascher T."/>
            <person name="Medema M.H."/>
            <person name="Devos D.P."/>
            <person name="Kaster A.-K."/>
            <person name="Ovreas L."/>
            <person name="Rohde M."/>
            <person name="Galperin M.Y."/>
            <person name="Jogler C."/>
        </authorList>
    </citation>
    <scope>NUCLEOTIDE SEQUENCE [LARGE SCALE GENOMIC DNA]</scope>
    <source>
        <strain evidence="3 4">KOR34</strain>
    </source>
</reference>
<dbReference type="SMART" id="SM00849">
    <property type="entry name" value="Lactamase_B"/>
    <property type="match status" value="1"/>
</dbReference>
<name>A0A5C5V2L7_9BACT</name>
<dbReference type="AlphaFoldDB" id="A0A5C5V2L7"/>
<dbReference type="GO" id="GO:0016787">
    <property type="term" value="F:hydrolase activity"/>
    <property type="evidence" value="ECO:0007669"/>
    <property type="project" value="UniProtKB-KW"/>
</dbReference>
<dbReference type="Proteomes" id="UP000316714">
    <property type="component" value="Unassembled WGS sequence"/>
</dbReference>
<sequence length="281" mass="30841">MNITQIRNATVLLEIGDHRILVDPMLSSPSSLAGFRLFRGQRRKNPLTALPDDVNQLIESATAVLITHEHPDHLDKSGIEWIKSRGLKVWCSSVDAPNLRRKGLDARIITEDSCDLSVEVVPAIHGHGMIGWLMGPVAGYYLAHPNEPTVYITGDTVLTDTVKSAIERLRPQVIIAPAGTANFGIGKDLMFSEAELIELAKMASGQVVFNHLEAIDHCLMTRLRLRQIMDDAGSGQQVFIPEDGERLEFDCSSDAPPVELRTSSQSTPGIQKWLTAKFAGT</sequence>
<dbReference type="InterPro" id="IPR036866">
    <property type="entry name" value="RibonucZ/Hydroxyglut_hydro"/>
</dbReference>
<dbReference type="Pfam" id="PF12706">
    <property type="entry name" value="Lactamase_B_2"/>
    <property type="match status" value="1"/>
</dbReference>
<dbReference type="InterPro" id="IPR050114">
    <property type="entry name" value="UPF0173_UPF0282_UlaG_hydrolase"/>
</dbReference>
<accession>A0A5C5V2L7</accession>
<evidence type="ECO:0000313" key="3">
    <source>
        <dbReference type="EMBL" id="TWT32179.1"/>
    </source>
</evidence>
<organism evidence="3 4">
    <name type="scientific">Posidoniimonas corsicana</name>
    <dbReference type="NCBI Taxonomy" id="1938618"/>
    <lineage>
        <taxon>Bacteria</taxon>
        <taxon>Pseudomonadati</taxon>
        <taxon>Planctomycetota</taxon>
        <taxon>Planctomycetia</taxon>
        <taxon>Pirellulales</taxon>
        <taxon>Lacipirellulaceae</taxon>
        <taxon>Posidoniimonas</taxon>
    </lineage>
</organism>
<dbReference type="EMBL" id="SIHJ01000003">
    <property type="protein sequence ID" value="TWT32179.1"/>
    <property type="molecule type" value="Genomic_DNA"/>
</dbReference>
<dbReference type="Gene3D" id="3.60.15.10">
    <property type="entry name" value="Ribonuclease Z/Hydroxyacylglutathione hydrolase-like"/>
    <property type="match status" value="1"/>
</dbReference>
<dbReference type="OrthoDB" id="9805728at2"/>
<evidence type="ECO:0000313" key="4">
    <source>
        <dbReference type="Proteomes" id="UP000316714"/>
    </source>
</evidence>
<dbReference type="SUPFAM" id="SSF56281">
    <property type="entry name" value="Metallo-hydrolase/oxidoreductase"/>
    <property type="match status" value="1"/>
</dbReference>
<comment type="caution">
    <text evidence="3">The sequence shown here is derived from an EMBL/GenBank/DDBJ whole genome shotgun (WGS) entry which is preliminary data.</text>
</comment>
<evidence type="ECO:0000259" key="2">
    <source>
        <dbReference type="SMART" id="SM00849"/>
    </source>
</evidence>
<dbReference type="InterPro" id="IPR001279">
    <property type="entry name" value="Metallo-B-lactamas"/>
</dbReference>
<dbReference type="PANTHER" id="PTHR43546:SF9">
    <property type="entry name" value="L-ASCORBATE-6-PHOSPHATE LACTONASE ULAG-RELATED"/>
    <property type="match status" value="1"/>
</dbReference>
<keyword evidence="1 3" id="KW-0378">Hydrolase</keyword>
<dbReference type="PANTHER" id="PTHR43546">
    <property type="entry name" value="UPF0173 METAL-DEPENDENT HYDROLASE MJ1163-RELATED"/>
    <property type="match status" value="1"/>
</dbReference>
<dbReference type="RefSeq" id="WP_146567337.1">
    <property type="nucleotide sequence ID" value="NZ_SIHJ01000003.1"/>
</dbReference>
<proteinExistence type="predicted"/>
<gene>
    <name evidence="3" type="ORF">KOR34_39400</name>
</gene>
<keyword evidence="4" id="KW-1185">Reference proteome</keyword>
<protein>
    <submittedName>
        <fullName evidence="3">Metal-dependent hydrolase</fullName>
    </submittedName>
</protein>
<feature type="domain" description="Metallo-beta-lactamase" evidence="2">
    <location>
        <begin position="7"/>
        <end position="211"/>
    </location>
</feature>
<evidence type="ECO:0000256" key="1">
    <source>
        <dbReference type="ARBA" id="ARBA00022801"/>
    </source>
</evidence>